<dbReference type="Proteomes" id="UP000034076">
    <property type="component" value="Unassembled WGS sequence"/>
</dbReference>
<sequence>MVNNSSSLICYYDGKRGGTEYTLKYALKQKKYDQKSN</sequence>
<evidence type="ECO:0000313" key="1">
    <source>
        <dbReference type="EMBL" id="KKI50583.1"/>
    </source>
</evidence>
<dbReference type="Gene3D" id="3.40.50.450">
    <property type="match status" value="1"/>
</dbReference>
<name>A0A0M2NEI3_9FIRM</name>
<proteinExistence type="predicted"/>
<comment type="caution">
    <text evidence="1">The sequence shown here is derived from an EMBL/GenBank/DDBJ whole genome shotgun (WGS) entry which is preliminary data.</text>
</comment>
<dbReference type="AlphaFoldDB" id="A0A0M2NEI3"/>
<accession>A0A0M2NEI3</accession>
<organism evidence="1 2">
    <name type="scientific">Christensenella hongkongensis</name>
    <dbReference type="NCBI Taxonomy" id="270498"/>
    <lineage>
        <taxon>Bacteria</taxon>
        <taxon>Bacillati</taxon>
        <taxon>Bacillota</taxon>
        <taxon>Clostridia</taxon>
        <taxon>Christensenellales</taxon>
        <taxon>Christensenellaceae</taxon>
        <taxon>Christensenella</taxon>
    </lineage>
</organism>
<protein>
    <submittedName>
        <fullName evidence="1">Uncharacterized protein</fullName>
    </submittedName>
</protein>
<gene>
    <name evidence="1" type="ORF">CHK_1877</name>
</gene>
<evidence type="ECO:0000313" key="2">
    <source>
        <dbReference type="Proteomes" id="UP000034076"/>
    </source>
</evidence>
<reference evidence="1 2" key="1">
    <citation type="submission" date="2015-04" db="EMBL/GenBank/DDBJ databases">
        <title>Draft genome sequence of bacteremic isolate Catabacter hongkongensis type strain HKU16T.</title>
        <authorList>
            <person name="Lau S.K."/>
            <person name="Teng J.L."/>
            <person name="Huang Y."/>
            <person name="Curreem S.O."/>
            <person name="Tsui S.K."/>
            <person name="Woo P.C."/>
        </authorList>
    </citation>
    <scope>NUCLEOTIDE SEQUENCE [LARGE SCALE GENOMIC DNA]</scope>
    <source>
        <strain evidence="1 2">HKU16</strain>
    </source>
</reference>
<keyword evidence="2" id="KW-1185">Reference proteome</keyword>
<dbReference type="EMBL" id="LAYJ01000103">
    <property type="protein sequence ID" value="KKI50583.1"/>
    <property type="molecule type" value="Genomic_DNA"/>
</dbReference>